<feature type="repeat" description="Filamin" evidence="5">
    <location>
        <begin position="182"/>
        <end position="274"/>
    </location>
</feature>
<dbReference type="GO" id="GO:0016020">
    <property type="term" value="C:membrane"/>
    <property type="evidence" value="ECO:0007669"/>
    <property type="project" value="InterPro"/>
</dbReference>
<reference evidence="11 12" key="1">
    <citation type="submission" date="2014-11" db="EMBL/GenBank/DDBJ databases">
        <title>Genetic blueprint of the zoonotic pathogen Toxocara canis.</title>
        <authorList>
            <person name="Zhu X.-Q."/>
            <person name="Korhonen P.K."/>
            <person name="Cai H."/>
            <person name="Young N.D."/>
            <person name="Nejsum P."/>
            <person name="von Samson-Himmelstjerna G."/>
            <person name="Boag P.R."/>
            <person name="Tan P."/>
            <person name="Li Q."/>
            <person name="Min J."/>
            <person name="Yang Y."/>
            <person name="Wang X."/>
            <person name="Fang X."/>
            <person name="Hall R.S."/>
            <person name="Hofmann A."/>
            <person name="Sternberg P.W."/>
            <person name="Jex A.R."/>
            <person name="Gasser R.B."/>
        </authorList>
    </citation>
    <scope>NUCLEOTIDE SEQUENCE [LARGE SCALE GENOMIC DNA]</scope>
    <source>
        <strain evidence="11">PN_DK_2014</strain>
    </source>
</reference>
<feature type="repeat" description="Filamin" evidence="5">
    <location>
        <begin position="1368"/>
        <end position="1462"/>
    </location>
</feature>
<dbReference type="FunFam" id="2.60.40.10:FF:000007">
    <property type="entry name" value="Filamin-B isoform C"/>
    <property type="match status" value="1"/>
</dbReference>
<evidence type="ECO:0000313" key="12">
    <source>
        <dbReference type="Proteomes" id="UP000031036"/>
    </source>
</evidence>
<dbReference type="InterPro" id="IPR000719">
    <property type="entry name" value="Prot_kinase_dom"/>
</dbReference>
<dbReference type="PROSITE" id="PS00108">
    <property type="entry name" value="PROTEIN_KINASE_ST"/>
    <property type="match status" value="1"/>
</dbReference>
<dbReference type="PROSITE" id="PS00107">
    <property type="entry name" value="PROTEIN_KINASE_ATP"/>
    <property type="match status" value="1"/>
</dbReference>
<dbReference type="SUPFAM" id="SSF56112">
    <property type="entry name" value="Protein kinase-like (PK-like)"/>
    <property type="match status" value="1"/>
</dbReference>
<dbReference type="SMART" id="SM00220">
    <property type="entry name" value="S_TKc"/>
    <property type="match status" value="1"/>
</dbReference>
<dbReference type="Pfam" id="PF00630">
    <property type="entry name" value="Filamin"/>
    <property type="match status" value="13"/>
</dbReference>
<keyword evidence="8" id="KW-0812">Transmembrane</keyword>
<evidence type="ECO:0000259" key="10">
    <source>
        <dbReference type="PROSITE" id="PS51256"/>
    </source>
</evidence>
<dbReference type="InterPro" id="IPR001298">
    <property type="entry name" value="Filamin/ABP280_rpt"/>
</dbReference>
<dbReference type="SMART" id="SM00467">
    <property type="entry name" value="GS"/>
    <property type="match status" value="1"/>
</dbReference>
<evidence type="ECO:0000256" key="3">
    <source>
        <dbReference type="ARBA" id="ARBA00022741"/>
    </source>
</evidence>
<dbReference type="Gene3D" id="1.10.510.10">
    <property type="entry name" value="Transferase(Phosphotransferase) domain 1"/>
    <property type="match status" value="2"/>
</dbReference>
<feature type="repeat" description="Filamin" evidence="5">
    <location>
        <begin position="512"/>
        <end position="595"/>
    </location>
</feature>
<feature type="binding site" evidence="6">
    <location>
        <position position="1783"/>
    </location>
    <ligand>
        <name>ATP</name>
        <dbReference type="ChEBI" id="CHEBI:30616"/>
    </ligand>
</feature>
<evidence type="ECO:0000256" key="4">
    <source>
        <dbReference type="ARBA" id="ARBA00022840"/>
    </source>
</evidence>
<dbReference type="STRING" id="6265.A0A0B2VIW2"/>
<feature type="repeat" description="Filamin" evidence="5">
    <location>
        <begin position="675"/>
        <end position="767"/>
    </location>
</feature>
<dbReference type="Gene3D" id="2.10.60.10">
    <property type="entry name" value="CD59"/>
    <property type="match status" value="1"/>
</dbReference>
<sequence>MDFTFRAKNVLLGHRKEIRVSTSGAVPSTTGLEAITEDPDGRRYLLKFTPESDDVFVGGWTAQKLGETKFSVFYDGIMVAEGKTIVREGQDASKCRAVGEGLERAIVGERTKFRIDTQGAGEGSIAMAIKGPSESKTTVTDHSNGSCTVEYVLLTPGLYEINIVYGEKKEPIPGSPFTTVADFRHDPSKVSVEGFEGKARIGVPTSFVVDATRTAALPIDVRLPVGQQQPIVEEFEPRRYRVTFTATGKPDDVVPVELLYGGEPVPASPLKVTLTSALEPDRVKLRDRSGAPFPSESRASLPATFIIDVSEAGRPDKLSAEVMGPDGRPRKSTIIATGDPNMYEVSFTPDIVGTYEMLVFFNGTLISRTPYRIHCVPVGDANKCILRDLREERLWGVGETRRFAVDVSNAGTGALSVIPNGSRDVEWSIEKGEGGIQYVILKPLTAGPHAVFLLYGGREIPNGVISFECLSPSELAALEDQCVLKRSDDIDERPFEQLQSPVPISPLIPSRALEEAEQEQFIPRDFKFSLDPDYDFSKLAAIVTMPSGKHDVAQIKDNHNGTVTVTYCPTQCGHHTLSIQHNGVNMVGSPIAFFVDEAKAGPVTVYGPGLSRAVVGEPAAFTVSAKGSPAKELSVADNHNGTVTVTYCPTQCGHHTLSIQHNGVNMVGSPIAFFVDEAKAGPVTVYGPGLSRAVVGEPAAFTVSAKGSPAKELSVAVEGSAKATIKCHDNKDGTCSVAWVPPVPGEYKVHVKLAGKPVKDSPFTVLVAGDGQKRAHLSVGSTSEVSLNIAAKELKGLSASIKSPQGIEEPCFIRSIDATHIGVSFTPREEGEHLITVKKDGRVLPKAPFRVKVGDASKVVVTGSGKANAICQQFNDIVVDTRKAGFGGLSVSVEGPSKAELNCKEAKDGLIHISYRPTEPGIYILSVKFADLHVTDSPFTVNCTGKGIGAVKEVISKEAGQAPIVIPGQDASLFLHLPNTSPMEMTAKVMMPNGRSEDVEMRDMNDNFYQIRFKPQTEGTYAISVFYRDQHVSGSPFQFTVGHFEEGGAHKVRAAGVGLQRGETNHIQTFNIYTREAGKGKLSVSVEGPSKAQLKFNDHKDGNCHVDYKVTAPGEYVISVKFDDEHIPDSPFKVFVSPGTGEARRLELASFPDSGMPGKACTFTVLTHRAAGHLEAKVQTPGNNIETIDIVPIDEGESYALRFIPHETGNYYVDVTLDGAPMRDSPFRLRIGRKEESDPTAISVSGDGLHVGQTGQKCEFIINTCNAGSGLLQVQIDGPSKVTLDAYELEQGYKVRYMALAPGVYYAAIKYSGVHIPGSPFKINMEGKELGGGEPDTSLIKMSLRPKNYSYIDALAKTSKGTVTQVPEYKGDASKVTVKGAGLNKFFPGRAASFNIDTGMAGNNLLFVGIVTTKGPCDEVTVRHTGQGQYVVMYRIQDRVKGFIFVKYGDANVPGSPCKYVWLAFVSGVLTAYSSQGFLAASGLSDLALPSEDGSIILQGKKYDADSSERYDADGDLLIPENAQGRTEDVMFTRNENEASRKRKNAPAKYEDERSLCYCNYEPEFCGGFTNYTCMKHIEAACFHFTEEVYNKDEDRMETAHLFGCAPLTRGSGGSYFTCKAHLMAHATPKSIACCYEGAYCNYNLTVPPYINVSPEGFIVHRKFPSRLVALLIAIVAFVWIAIVVLVTICWKHNPFVGWLKRIPLAQKLKPALNISTLQSVDKIDFEKSPMLMDMSSGSGSGLASLNQRTVAQDLEIISVIGKGRYGEVKKALYKGDRFVAVKTFYTTEEDSWKNEKEIYQTQMLNHENILQFVAADIGSEDSITRMLLITDFHKFGSLYEYLQRGETLSVSEALSLAHSAVCGLEHLHSALRGTGTPQKPAIAHRDVKSKNIIVKREGVCCIADFGLALSEDMVKMRTNINIQVGTKRYMAPEVLDKSLNVKNFYHFKMADIYSFSLVVWEILRRIQENSPLMRISESDSGIGSSASGSGSGSGVGSRYVSSRACPDNALRRNASSGVSEGCRHIDDSLSVKARPPVQPFEGMVDSDPSFEQMRRLVCVRKQRPLLEESWMKDSVKARPPVQPFEGMVDSDPSFEQMRRLVCVRKQRPLLEESWMKDPYLKDICDLMTECWSDNINCRHTALRIKRKIMAVLTEHSKMARSSTSLTAPNDTAPTVVAVEIGLPEMSH</sequence>
<keyword evidence="8" id="KW-1133">Transmembrane helix</keyword>
<dbReference type="Gene3D" id="3.30.200.20">
    <property type="entry name" value="Phosphorylase Kinase, domain 1"/>
    <property type="match status" value="1"/>
</dbReference>
<dbReference type="Pfam" id="PF00069">
    <property type="entry name" value="Pkinase"/>
    <property type="match status" value="1"/>
</dbReference>
<feature type="transmembrane region" description="Helical" evidence="8">
    <location>
        <begin position="1668"/>
        <end position="1691"/>
    </location>
</feature>
<evidence type="ECO:0000256" key="2">
    <source>
        <dbReference type="ARBA" id="ARBA00022737"/>
    </source>
</evidence>
<keyword evidence="3 6" id="KW-0547">Nucleotide-binding</keyword>
<evidence type="ECO:0000256" key="6">
    <source>
        <dbReference type="PROSITE-ProRule" id="PRU10141"/>
    </source>
</evidence>
<organism evidence="11 12">
    <name type="scientific">Toxocara canis</name>
    <name type="common">Canine roundworm</name>
    <dbReference type="NCBI Taxonomy" id="6265"/>
    <lineage>
        <taxon>Eukaryota</taxon>
        <taxon>Metazoa</taxon>
        <taxon>Ecdysozoa</taxon>
        <taxon>Nematoda</taxon>
        <taxon>Chromadorea</taxon>
        <taxon>Rhabditida</taxon>
        <taxon>Spirurina</taxon>
        <taxon>Ascaridomorpha</taxon>
        <taxon>Ascaridoidea</taxon>
        <taxon>Toxocaridae</taxon>
        <taxon>Toxocara</taxon>
    </lineage>
</organism>
<dbReference type="PANTHER" id="PTHR38537">
    <property type="entry name" value="JITTERBUG, ISOFORM N"/>
    <property type="match status" value="1"/>
</dbReference>
<dbReference type="Gene3D" id="2.60.40.10">
    <property type="entry name" value="Immunoglobulins"/>
    <property type="match status" value="14"/>
</dbReference>
<name>A0A0B2VIW2_TOXCA</name>
<dbReference type="PROSITE" id="PS50194">
    <property type="entry name" value="FILAMIN_REPEAT"/>
    <property type="match status" value="14"/>
</dbReference>
<comment type="caution">
    <text evidence="11">The sequence shown here is derived from an EMBL/GenBank/DDBJ whole genome shotgun (WGS) entry which is preliminary data.</text>
</comment>
<proteinExistence type="inferred from homology"/>
<evidence type="ECO:0000256" key="7">
    <source>
        <dbReference type="SAM" id="MobiDB-lite"/>
    </source>
</evidence>
<feature type="domain" description="Protein kinase" evidence="9">
    <location>
        <begin position="1755"/>
        <end position="2159"/>
    </location>
</feature>
<dbReference type="InterPro" id="IPR045860">
    <property type="entry name" value="Snake_toxin-like_sf"/>
</dbReference>
<dbReference type="GO" id="GO:0051015">
    <property type="term" value="F:actin filament binding"/>
    <property type="evidence" value="ECO:0007669"/>
    <property type="project" value="InterPro"/>
</dbReference>
<feature type="repeat" description="Filamin" evidence="5">
    <location>
        <begin position="1044"/>
        <end position="1136"/>
    </location>
</feature>
<evidence type="ECO:0000259" key="9">
    <source>
        <dbReference type="PROSITE" id="PS50011"/>
    </source>
</evidence>
<dbReference type="InterPro" id="IPR008271">
    <property type="entry name" value="Ser/Thr_kinase_AS"/>
</dbReference>
<keyword evidence="2" id="KW-0677">Repeat</keyword>
<dbReference type="InterPro" id="IPR014756">
    <property type="entry name" value="Ig_E-set"/>
</dbReference>
<gene>
    <name evidence="11" type="primary">FLNA</name>
    <name evidence="11" type="ORF">Tcan_05957</name>
</gene>
<feature type="repeat" description="Filamin" evidence="5">
    <location>
        <begin position="376"/>
        <end position="469"/>
    </location>
</feature>
<feature type="repeat" description="Filamin" evidence="5">
    <location>
        <begin position="851"/>
        <end position="943"/>
    </location>
</feature>
<evidence type="ECO:0000256" key="5">
    <source>
        <dbReference type="PROSITE-ProRule" id="PRU00087"/>
    </source>
</evidence>
<protein>
    <submittedName>
        <fullName evidence="11">Filamin-A</fullName>
    </submittedName>
</protein>
<dbReference type="InterPro" id="IPR003605">
    <property type="entry name" value="GS_dom"/>
</dbReference>
<dbReference type="SUPFAM" id="SSF57302">
    <property type="entry name" value="Snake toxin-like"/>
    <property type="match status" value="1"/>
</dbReference>
<feature type="domain" description="GS" evidence="10">
    <location>
        <begin position="1726"/>
        <end position="1754"/>
    </location>
</feature>
<dbReference type="InterPro" id="IPR011009">
    <property type="entry name" value="Kinase-like_dom_sf"/>
</dbReference>
<feature type="repeat" description="Filamin" evidence="5">
    <location>
        <begin position="1139"/>
        <end position="1231"/>
    </location>
</feature>
<dbReference type="SUPFAM" id="SSF81296">
    <property type="entry name" value="E set domains"/>
    <property type="match status" value="14"/>
</dbReference>
<feature type="repeat" description="Filamin" evidence="5">
    <location>
        <begin position="595"/>
        <end position="675"/>
    </location>
</feature>
<dbReference type="InterPro" id="IPR044801">
    <property type="entry name" value="Filamin"/>
</dbReference>
<evidence type="ECO:0000313" key="11">
    <source>
        <dbReference type="EMBL" id="KHN81382.1"/>
    </source>
</evidence>
<dbReference type="InterPro" id="IPR017868">
    <property type="entry name" value="Filamin/ABP280_repeat-like"/>
</dbReference>
<comment type="similarity">
    <text evidence="1">Belongs to the filamin family.</text>
</comment>
<keyword evidence="4 6" id="KW-0067">ATP-binding</keyword>
<dbReference type="InterPro" id="IPR017441">
    <property type="entry name" value="Protein_kinase_ATP_BS"/>
</dbReference>
<dbReference type="GO" id="GO:0030036">
    <property type="term" value="P:actin cytoskeleton organization"/>
    <property type="evidence" value="ECO:0007669"/>
    <property type="project" value="InterPro"/>
</dbReference>
<dbReference type="EMBL" id="JPKZ01001541">
    <property type="protein sequence ID" value="KHN81382.1"/>
    <property type="molecule type" value="Genomic_DNA"/>
</dbReference>
<dbReference type="Proteomes" id="UP000031036">
    <property type="component" value="Unassembled WGS sequence"/>
</dbReference>
<dbReference type="GO" id="GO:0004675">
    <property type="term" value="F:transmembrane receptor protein serine/threonine kinase activity"/>
    <property type="evidence" value="ECO:0007669"/>
    <property type="project" value="InterPro"/>
</dbReference>
<dbReference type="SMART" id="SM00557">
    <property type="entry name" value="IG_FLMN"/>
    <property type="match status" value="14"/>
</dbReference>
<feature type="repeat" description="Filamin" evidence="5">
    <location>
        <begin position="765"/>
        <end position="853"/>
    </location>
</feature>
<feature type="repeat" description="Filamin" evidence="5">
    <location>
        <begin position="941"/>
        <end position="1041"/>
    </location>
</feature>
<dbReference type="FunFam" id="2.60.40.10:FF:000096">
    <property type="entry name" value="filamin-C isoform X2"/>
    <property type="match status" value="1"/>
</dbReference>
<keyword evidence="12" id="KW-1185">Reference proteome</keyword>
<keyword evidence="8" id="KW-0472">Membrane</keyword>
<feature type="repeat" description="Filamin" evidence="5">
    <location>
        <begin position="1234"/>
        <end position="1325"/>
    </location>
</feature>
<accession>A0A0B2VIW2</accession>
<dbReference type="InterPro" id="IPR013783">
    <property type="entry name" value="Ig-like_fold"/>
</dbReference>
<dbReference type="OrthoDB" id="5334309at2759"/>
<dbReference type="CDD" id="cd23586">
    <property type="entry name" value="TFP_LU_ECD_sma6"/>
    <property type="match status" value="1"/>
</dbReference>
<feature type="compositionally biased region" description="Low complexity" evidence="7">
    <location>
        <begin position="1979"/>
        <end position="1989"/>
    </location>
</feature>
<feature type="repeat" description="Filamin" evidence="5">
    <location>
        <begin position="87"/>
        <end position="181"/>
    </location>
</feature>
<dbReference type="PANTHER" id="PTHR38537:SF8">
    <property type="entry name" value="FILAMIN-A"/>
    <property type="match status" value="1"/>
</dbReference>
<evidence type="ECO:0000256" key="8">
    <source>
        <dbReference type="SAM" id="Phobius"/>
    </source>
</evidence>
<dbReference type="PROSITE" id="PS51256">
    <property type="entry name" value="GS"/>
    <property type="match status" value="1"/>
</dbReference>
<dbReference type="PROSITE" id="PS50011">
    <property type="entry name" value="PROTEIN_KINASE_DOM"/>
    <property type="match status" value="1"/>
</dbReference>
<evidence type="ECO:0000256" key="1">
    <source>
        <dbReference type="ARBA" id="ARBA00009238"/>
    </source>
</evidence>
<dbReference type="GO" id="GO:0005524">
    <property type="term" value="F:ATP binding"/>
    <property type="evidence" value="ECO:0007669"/>
    <property type="project" value="UniProtKB-UniRule"/>
</dbReference>
<feature type="repeat" description="Filamin" evidence="5">
    <location>
        <begin position="275"/>
        <end position="375"/>
    </location>
</feature>
<feature type="region of interest" description="Disordered" evidence="7">
    <location>
        <begin position="1978"/>
        <end position="1999"/>
    </location>
</feature>